<evidence type="ECO:0000256" key="1">
    <source>
        <dbReference type="ARBA" id="ARBA00005690"/>
    </source>
</evidence>
<keyword evidence="2" id="KW-0479">Metal-binding</keyword>
<proteinExistence type="inferred from homology"/>
<dbReference type="InterPro" id="IPR013955">
    <property type="entry name" value="Rep_factor-A_C"/>
</dbReference>
<keyword evidence="8" id="KW-1185">Reference proteome</keyword>
<evidence type="ECO:0000256" key="4">
    <source>
        <dbReference type="ARBA" id="ARBA00022833"/>
    </source>
</evidence>
<accession>A0A3B3YLU9</accession>
<organism evidence="7 8">
    <name type="scientific">Poecilia mexicana</name>
    <dbReference type="NCBI Taxonomy" id="48701"/>
    <lineage>
        <taxon>Eukaryota</taxon>
        <taxon>Metazoa</taxon>
        <taxon>Chordata</taxon>
        <taxon>Craniata</taxon>
        <taxon>Vertebrata</taxon>
        <taxon>Euteleostomi</taxon>
        <taxon>Actinopterygii</taxon>
        <taxon>Neopterygii</taxon>
        <taxon>Teleostei</taxon>
        <taxon>Neoteleostei</taxon>
        <taxon>Acanthomorphata</taxon>
        <taxon>Ovalentaria</taxon>
        <taxon>Atherinomorphae</taxon>
        <taxon>Cyprinodontiformes</taxon>
        <taxon>Poeciliidae</taxon>
        <taxon>Poeciliinae</taxon>
        <taxon>Poecilia</taxon>
    </lineage>
</organism>
<evidence type="ECO:0000256" key="2">
    <source>
        <dbReference type="ARBA" id="ARBA00022723"/>
    </source>
</evidence>
<reference evidence="7" key="2">
    <citation type="submission" date="2025-09" db="UniProtKB">
        <authorList>
            <consortium name="Ensembl"/>
        </authorList>
    </citation>
    <scope>IDENTIFICATION</scope>
</reference>
<feature type="domain" description="Replication factor A C-terminal" evidence="6">
    <location>
        <begin position="66"/>
        <end position="211"/>
    </location>
</feature>
<evidence type="ECO:0000313" key="8">
    <source>
        <dbReference type="Proteomes" id="UP000261480"/>
    </source>
</evidence>
<dbReference type="AlphaFoldDB" id="A0A3B3YLU9"/>
<dbReference type="InterPro" id="IPR012340">
    <property type="entry name" value="NA-bd_OB-fold"/>
</dbReference>
<dbReference type="SUPFAM" id="SSF50249">
    <property type="entry name" value="Nucleic acid-binding proteins"/>
    <property type="match status" value="1"/>
</dbReference>
<dbReference type="Proteomes" id="UP000261480">
    <property type="component" value="Unplaced"/>
</dbReference>
<dbReference type="GO" id="GO:0008270">
    <property type="term" value="F:zinc ion binding"/>
    <property type="evidence" value="ECO:0007669"/>
    <property type="project" value="UniProtKB-KW"/>
</dbReference>
<dbReference type="GO" id="GO:0003677">
    <property type="term" value="F:DNA binding"/>
    <property type="evidence" value="ECO:0007669"/>
    <property type="project" value="UniProtKB-KW"/>
</dbReference>
<evidence type="ECO:0000259" key="6">
    <source>
        <dbReference type="Pfam" id="PF08646"/>
    </source>
</evidence>
<keyword evidence="3" id="KW-0863">Zinc-finger</keyword>
<keyword evidence="4" id="KW-0862">Zinc</keyword>
<keyword evidence="5" id="KW-0238">DNA-binding</keyword>
<protein>
    <recommendedName>
        <fullName evidence="6">Replication factor A C-terminal domain-containing protein</fullName>
    </recommendedName>
</protein>
<dbReference type="Ensembl" id="ENSPMET00000031214.1">
    <property type="protein sequence ID" value="ENSPMEP00000028128.1"/>
    <property type="gene ID" value="ENSPMEG00000013019.1"/>
</dbReference>
<dbReference type="Pfam" id="PF08646">
    <property type="entry name" value="Rep_fac-A_C"/>
    <property type="match status" value="1"/>
</dbReference>
<dbReference type="FunFam" id="2.40.50.140:FF:000090">
    <property type="entry name" value="Replication protein A subunit"/>
    <property type="match status" value="1"/>
</dbReference>
<dbReference type="CDD" id="cd04476">
    <property type="entry name" value="RPA1_DBD_C"/>
    <property type="match status" value="1"/>
</dbReference>
<dbReference type="InterPro" id="IPR047192">
    <property type="entry name" value="Euk_RPA1_DBD_C"/>
</dbReference>
<comment type="similarity">
    <text evidence="1">Belongs to the replication factor A protein 1 family.</text>
</comment>
<evidence type="ECO:0000256" key="3">
    <source>
        <dbReference type="ARBA" id="ARBA00022771"/>
    </source>
</evidence>
<name>A0A3B3YLU9_9TELE</name>
<dbReference type="Gene3D" id="2.40.50.140">
    <property type="entry name" value="Nucleic acid-binding proteins"/>
    <property type="match status" value="1"/>
</dbReference>
<dbReference type="STRING" id="48701.ENSPMEP00000028128"/>
<evidence type="ECO:0000256" key="5">
    <source>
        <dbReference type="ARBA" id="ARBA00023125"/>
    </source>
</evidence>
<evidence type="ECO:0000313" key="7">
    <source>
        <dbReference type="Ensembl" id="ENSPMEP00000028128.1"/>
    </source>
</evidence>
<reference evidence="7" key="1">
    <citation type="submission" date="2025-08" db="UniProtKB">
        <authorList>
            <consortium name="Ensembl"/>
        </authorList>
    </citation>
    <scope>IDENTIFICATION</scope>
</reference>
<sequence>SLLLSVSEGSLLGGMDAESMDGWTDYETVSQYWPEGEKCQRAQSLSDSKCRDLASFSVVFVFQADYFSCVATIVYMRKENCLYQACPSSDCNKKVIDQQNGFYRCEKCNREFPNFKYRLLLSANLADFGDNQWVTCFQETAEVLLGRKAEELGQLRETDEEGFDEVFQKANFSTHIFKNRVKLETYNDESRVKVTVMEVLPVDHRVYSRRLLSNIRKLAH</sequence>